<comment type="caution">
    <text evidence="1">The sequence shown here is derived from an EMBL/GenBank/DDBJ whole genome shotgun (WGS) entry which is preliminary data.</text>
</comment>
<dbReference type="CDD" id="cd00195">
    <property type="entry name" value="UBCc_UEV"/>
    <property type="match status" value="1"/>
</dbReference>
<evidence type="ECO:0000313" key="2">
    <source>
        <dbReference type="Proteomes" id="UP001178507"/>
    </source>
</evidence>
<evidence type="ECO:0008006" key="3">
    <source>
        <dbReference type="Google" id="ProtNLM"/>
    </source>
</evidence>
<evidence type="ECO:0000313" key="1">
    <source>
        <dbReference type="EMBL" id="CAJ1409743.1"/>
    </source>
</evidence>
<dbReference type="EMBL" id="CAUJNA010003783">
    <property type="protein sequence ID" value="CAJ1409743.1"/>
    <property type="molecule type" value="Genomic_DNA"/>
</dbReference>
<keyword evidence="2" id="KW-1185">Reference proteome</keyword>
<dbReference type="Gene3D" id="3.10.110.10">
    <property type="entry name" value="Ubiquitin Conjugating Enzyme"/>
    <property type="match status" value="1"/>
</dbReference>
<reference evidence="1" key="1">
    <citation type="submission" date="2023-08" db="EMBL/GenBank/DDBJ databases">
        <authorList>
            <person name="Chen Y."/>
            <person name="Shah S."/>
            <person name="Dougan E. K."/>
            <person name="Thang M."/>
            <person name="Chan C."/>
        </authorList>
    </citation>
    <scope>NUCLEOTIDE SEQUENCE</scope>
</reference>
<organism evidence="1 2">
    <name type="scientific">Effrenium voratum</name>
    <dbReference type="NCBI Taxonomy" id="2562239"/>
    <lineage>
        <taxon>Eukaryota</taxon>
        <taxon>Sar</taxon>
        <taxon>Alveolata</taxon>
        <taxon>Dinophyceae</taxon>
        <taxon>Suessiales</taxon>
        <taxon>Symbiodiniaceae</taxon>
        <taxon>Effrenium</taxon>
    </lineage>
</organism>
<name>A0AA36JP00_9DINO</name>
<proteinExistence type="predicted"/>
<dbReference type="SUPFAM" id="SSF54495">
    <property type="entry name" value="UBC-like"/>
    <property type="match status" value="1"/>
</dbReference>
<dbReference type="AlphaFoldDB" id="A0AA36JP00"/>
<sequence>METAKLVQRCLADVSRKPVENVDIYLEDEVTTWHLALHFPASAPFVGGPGSTLSACDFSLYATLCFGPDFPAKPPKFKFESKWINHQHLWGDRICHSLLSDDFAGFFQEQRTHSTSLWNASCALADADGMGGMPRYLQILREFLGSDLDYEEEKHVKYDSQSLKLDVEAQRCFRPEWLKASSRLEPRPRGGYAEQKAEVTAAPKEAWCDFFLKTPLLPAELERHPCFDVAVVPGRVSSLATSMASLCKQSFEQGARSTDLGLPVHAILPYPCDLQAWSSAGRSLAENGIVRLGEVARCYRLQLPSCQGKDTNGLEDILNIAGEIWKTTCISIVKSGEHESERAMMCFVTLHFLLLCLAQDHAGLAAHAAKTAEEFLKMVEAEPEKNLKSVVPDLGRFLVRFLFTEGELKANLPIIVRELFCRNVRWVHPDLWPESDAPPEVKEEQVAASFQAGQFGMKLLVFQSYYILRSQELGLDSIAALEACHGKPAANALQAFQRDCREIKEMGSYPEFFIWLQLDDYLDRDIHEMLCNAVDESEDRGYNQGIPR</sequence>
<protein>
    <recommendedName>
        <fullName evidence="3">UBC core domain-containing protein</fullName>
    </recommendedName>
</protein>
<dbReference type="Proteomes" id="UP001178507">
    <property type="component" value="Unassembled WGS sequence"/>
</dbReference>
<dbReference type="InterPro" id="IPR016135">
    <property type="entry name" value="UBQ-conjugating_enzyme/RWD"/>
</dbReference>
<accession>A0AA36JP00</accession>
<gene>
    <name evidence="1" type="ORF">EVOR1521_LOCUS30764</name>
</gene>